<reference evidence="1 2" key="1">
    <citation type="submission" date="2009-02" db="EMBL/GenBank/DDBJ databases">
        <title>Draft genome sequence of Clostridium asparagiforme (DSM 15981).</title>
        <authorList>
            <person name="Sudarsanam P."/>
            <person name="Ley R."/>
            <person name="Guruge J."/>
            <person name="Turnbaugh P.J."/>
            <person name="Mahowald M."/>
            <person name="Liep D."/>
            <person name="Gordon J."/>
        </authorList>
    </citation>
    <scope>NUCLEOTIDE SEQUENCE [LARGE SCALE GENOMIC DNA]</scope>
    <source>
        <strain evidence="1 2">DSM 15981</strain>
    </source>
</reference>
<proteinExistence type="predicted"/>
<dbReference type="EMBL" id="ACCJ01000456">
    <property type="protein sequence ID" value="EEG52313.1"/>
    <property type="molecule type" value="Genomic_DNA"/>
</dbReference>
<sequence length="68" mass="7621">MPGSVLTYKSVTVHRQYPARRFWPFLCIAKRVTGNGVYSNINPGAAPDSARQTPCNFLLILLKLKITE</sequence>
<organism evidence="1 2">
    <name type="scientific">[Clostridium] asparagiforme DSM 15981</name>
    <dbReference type="NCBI Taxonomy" id="518636"/>
    <lineage>
        <taxon>Bacteria</taxon>
        <taxon>Bacillati</taxon>
        <taxon>Bacillota</taxon>
        <taxon>Clostridia</taxon>
        <taxon>Lachnospirales</taxon>
        <taxon>Lachnospiraceae</taxon>
        <taxon>Enterocloster</taxon>
    </lineage>
</organism>
<protein>
    <submittedName>
        <fullName evidence="1">Uncharacterized protein</fullName>
    </submittedName>
</protein>
<comment type="caution">
    <text evidence="1">The sequence shown here is derived from an EMBL/GenBank/DDBJ whole genome shotgun (WGS) entry which is preliminary data.</text>
</comment>
<evidence type="ECO:0000313" key="1">
    <source>
        <dbReference type="EMBL" id="EEG52313.1"/>
    </source>
</evidence>
<dbReference type="AlphaFoldDB" id="C0D8M8"/>
<accession>C0D8M8</accession>
<name>C0D8M8_9FIRM</name>
<evidence type="ECO:0000313" key="2">
    <source>
        <dbReference type="Proteomes" id="UP000004756"/>
    </source>
</evidence>
<keyword evidence="2" id="KW-1185">Reference proteome</keyword>
<dbReference type="HOGENOM" id="CLU_2786417_0_0_9"/>
<gene>
    <name evidence="1" type="ORF">CLOSTASPAR_05627</name>
</gene>
<dbReference type="Proteomes" id="UP000004756">
    <property type="component" value="Unassembled WGS sequence"/>
</dbReference>